<sequence>MLQPAVSRRVADLEQALGVRLMHRTRPGVTLTPEGEVLFHAIAGSLMQVQTAVEQIRLPAERNTLVVDSTIGFASCYLMQRLPAFRSAHPDIVIELVSRDLSDDYHQGGSDVIIVFDEPARLPGLHKSLIFGEELVPLCAPAYLPGPVPAERLCDHRLLHLVHGNHTRDWERYAASAGLRIAPPGSAERFTSFTVCLQAALNGDGIMLGWEHLLQDHLNAGRLIRACDQRLKTRRGYFACITGRAAENRHARAFVDWLAGEGQQAAMIR</sequence>
<dbReference type="CDD" id="cd08432">
    <property type="entry name" value="PBP2_GcdR_TrpI_HvrB_AmpR_like"/>
    <property type="match status" value="1"/>
</dbReference>
<comment type="caution">
    <text evidence="6">The sequence shown here is derived from an EMBL/GenBank/DDBJ whole genome shotgun (WGS) entry which is preliminary data.</text>
</comment>
<evidence type="ECO:0000313" key="6">
    <source>
        <dbReference type="EMBL" id="TMV03380.1"/>
    </source>
</evidence>
<dbReference type="InterPro" id="IPR036390">
    <property type="entry name" value="WH_DNA-bd_sf"/>
</dbReference>
<dbReference type="PANTHER" id="PTHR30537">
    <property type="entry name" value="HTH-TYPE TRANSCRIPTIONAL REGULATOR"/>
    <property type="match status" value="1"/>
</dbReference>
<dbReference type="Proteomes" id="UP001193035">
    <property type="component" value="Unassembled WGS sequence"/>
</dbReference>
<evidence type="ECO:0000259" key="5">
    <source>
        <dbReference type="PROSITE" id="PS50931"/>
    </source>
</evidence>
<comment type="similarity">
    <text evidence="1">Belongs to the LysR transcriptional regulatory family.</text>
</comment>
<evidence type="ECO:0000256" key="1">
    <source>
        <dbReference type="ARBA" id="ARBA00009437"/>
    </source>
</evidence>
<protein>
    <submittedName>
        <fullName evidence="6">LysR family transcriptional regulator</fullName>
    </submittedName>
</protein>
<dbReference type="InterPro" id="IPR000847">
    <property type="entry name" value="LysR_HTH_N"/>
</dbReference>
<dbReference type="Gene3D" id="1.10.10.10">
    <property type="entry name" value="Winged helix-like DNA-binding domain superfamily/Winged helix DNA-binding domain"/>
    <property type="match status" value="1"/>
</dbReference>
<keyword evidence="4" id="KW-0804">Transcription</keyword>
<dbReference type="PROSITE" id="PS50931">
    <property type="entry name" value="HTH_LYSR"/>
    <property type="match status" value="1"/>
</dbReference>
<organism evidence="6 7">
    <name type="scientific">Ruegeria sediminis</name>
    <dbReference type="NCBI Taxonomy" id="2583820"/>
    <lineage>
        <taxon>Bacteria</taxon>
        <taxon>Pseudomonadati</taxon>
        <taxon>Pseudomonadota</taxon>
        <taxon>Alphaproteobacteria</taxon>
        <taxon>Rhodobacterales</taxon>
        <taxon>Roseobacteraceae</taxon>
        <taxon>Ruegeria</taxon>
    </lineage>
</organism>
<dbReference type="Pfam" id="PF03466">
    <property type="entry name" value="LysR_substrate"/>
    <property type="match status" value="1"/>
</dbReference>
<keyword evidence="2" id="KW-0805">Transcription regulation</keyword>
<keyword evidence="7" id="KW-1185">Reference proteome</keyword>
<dbReference type="Pfam" id="PF00126">
    <property type="entry name" value="HTH_1"/>
    <property type="match status" value="1"/>
</dbReference>
<reference evidence="6 7" key="1">
    <citation type="submission" date="2019-05" db="EMBL/GenBank/DDBJ databases">
        <title>Ruegeria sp. nov., isolated from tidal flat.</title>
        <authorList>
            <person name="Kim W."/>
        </authorList>
    </citation>
    <scope>NUCLEOTIDE SEQUENCE [LARGE SCALE GENOMIC DNA]</scope>
    <source>
        <strain evidence="6 7">CAU 1488</strain>
    </source>
</reference>
<evidence type="ECO:0000256" key="2">
    <source>
        <dbReference type="ARBA" id="ARBA00023015"/>
    </source>
</evidence>
<dbReference type="EMBL" id="VCPD01000010">
    <property type="protein sequence ID" value="TMV03380.1"/>
    <property type="molecule type" value="Genomic_DNA"/>
</dbReference>
<evidence type="ECO:0000256" key="3">
    <source>
        <dbReference type="ARBA" id="ARBA00023125"/>
    </source>
</evidence>
<evidence type="ECO:0000313" key="7">
    <source>
        <dbReference type="Proteomes" id="UP001193035"/>
    </source>
</evidence>
<name>A0ABY2WSI1_9RHOB</name>
<keyword evidence="3" id="KW-0238">DNA-binding</keyword>
<evidence type="ECO:0000256" key="4">
    <source>
        <dbReference type="ARBA" id="ARBA00023163"/>
    </source>
</evidence>
<dbReference type="SUPFAM" id="SSF53850">
    <property type="entry name" value="Periplasmic binding protein-like II"/>
    <property type="match status" value="1"/>
</dbReference>
<dbReference type="SUPFAM" id="SSF46785">
    <property type="entry name" value="Winged helix' DNA-binding domain"/>
    <property type="match status" value="1"/>
</dbReference>
<gene>
    <name evidence="6" type="ORF">FGK63_19600</name>
</gene>
<dbReference type="InterPro" id="IPR005119">
    <property type="entry name" value="LysR_subst-bd"/>
</dbReference>
<dbReference type="InterPro" id="IPR058163">
    <property type="entry name" value="LysR-type_TF_proteobact-type"/>
</dbReference>
<dbReference type="InterPro" id="IPR036388">
    <property type="entry name" value="WH-like_DNA-bd_sf"/>
</dbReference>
<dbReference type="PANTHER" id="PTHR30537:SF5">
    <property type="entry name" value="HTH-TYPE TRANSCRIPTIONAL ACTIVATOR TTDR-RELATED"/>
    <property type="match status" value="1"/>
</dbReference>
<dbReference type="Gene3D" id="3.40.190.10">
    <property type="entry name" value="Periplasmic binding protein-like II"/>
    <property type="match status" value="2"/>
</dbReference>
<proteinExistence type="inferred from homology"/>
<feature type="domain" description="HTH lysR-type" evidence="5">
    <location>
        <begin position="1"/>
        <end position="32"/>
    </location>
</feature>
<accession>A0ABY2WSI1</accession>